<protein>
    <submittedName>
        <fullName evidence="2">Uncharacterized protein</fullName>
    </submittedName>
</protein>
<comment type="caution">
    <text evidence="2">The sequence shown here is derived from an EMBL/GenBank/DDBJ whole genome shotgun (WGS) entry which is preliminary data.</text>
</comment>
<proteinExistence type="predicted"/>
<evidence type="ECO:0000313" key="3">
    <source>
        <dbReference type="Proteomes" id="UP001189429"/>
    </source>
</evidence>
<gene>
    <name evidence="2" type="ORF">PCOR1329_LOCUS8775</name>
</gene>
<sequence>QEALAGEVEQLRTNEEKARTVLAGLVTEVAQVKDTLQSGELAPIQALARHADVILSNVHGMAREAWVAFTDEALTEPEEELFRVPRLRASALVVLKEVDRAQEMFGKLGRLLGARISERYELSDLQDDATTACATLSLARQLLQPVADGSAEEWDLTSGIEGFVQSTAGLDSIYMKVQERLMYRNTSSADTELELLLASTDGYFHRAIREDVHRSVLPLFEQATEAVGVLEATCELLDDLLRVRVPETMRTITGIQDSILPVQEAVNSFRTCGAADESENAPGPSRTSIRWSLGTSASRGGADYPDPVVEDESSGTGAGVDVSRARFLKVQETMDELMNTNILFGIEQLQGLCSGSIDSMLSKMAKPRLERALDGLMIENGAEYGESRSDWWQAAGAADEFSDDAPPTSGEEFFDDVTDYDSDEDPNSSVYGSSPRSQRGGSSPVGSHDHFIQMDSPECQPACPNSHVLRRALCDGGYVCDVCQRSLDRNEPILHCQECNWGTCGQCIQAAGIGWNDAPPMYEGAPPSSDGYRSAAGTTGARRRGRTGAGAQKLRRRSRSPPEGPSPRGIVVGLQGLQSRPATADDLIGVDESPAQDVGMLARAGLRLGFMQKASPRQE</sequence>
<feature type="region of interest" description="Disordered" evidence="1">
    <location>
        <begin position="523"/>
        <end position="578"/>
    </location>
</feature>
<evidence type="ECO:0000313" key="2">
    <source>
        <dbReference type="EMBL" id="CAK0800705.1"/>
    </source>
</evidence>
<dbReference type="EMBL" id="CAUYUJ010002422">
    <property type="protein sequence ID" value="CAK0800705.1"/>
    <property type="molecule type" value="Genomic_DNA"/>
</dbReference>
<organism evidence="2 3">
    <name type="scientific">Prorocentrum cordatum</name>
    <dbReference type="NCBI Taxonomy" id="2364126"/>
    <lineage>
        <taxon>Eukaryota</taxon>
        <taxon>Sar</taxon>
        <taxon>Alveolata</taxon>
        <taxon>Dinophyceae</taxon>
        <taxon>Prorocentrales</taxon>
        <taxon>Prorocentraceae</taxon>
        <taxon>Prorocentrum</taxon>
    </lineage>
</organism>
<evidence type="ECO:0000256" key="1">
    <source>
        <dbReference type="SAM" id="MobiDB-lite"/>
    </source>
</evidence>
<feature type="compositionally biased region" description="Acidic residues" evidence="1">
    <location>
        <begin position="412"/>
        <end position="426"/>
    </location>
</feature>
<feature type="compositionally biased region" description="Polar residues" evidence="1">
    <location>
        <begin position="285"/>
        <end position="298"/>
    </location>
</feature>
<reference evidence="2" key="1">
    <citation type="submission" date="2023-10" db="EMBL/GenBank/DDBJ databases">
        <authorList>
            <person name="Chen Y."/>
            <person name="Shah S."/>
            <person name="Dougan E. K."/>
            <person name="Thang M."/>
            <person name="Chan C."/>
        </authorList>
    </citation>
    <scope>NUCLEOTIDE SEQUENCE [LARGE SCALE GENOMIC DNA]</scope>
</reference>
<feature type="non-terminal residue" evidence="2">
    <location>
        <position position="619"/>
    </location>
</feature>
<keyword evidence="3" id="KW-1185">Reference proteome</keyword>
<dbReference type="Proteomes" id="UP001189429">
    <property type="component" value="Unassembled WGS sequence"/>
</dbReference>
<name>A0ABN9Q4Q2_9DINO</name>
<feature type="non-terminal residue" evidence="2">
    <location>
        <position position="1"/>
    </location>
</feature>
<feature type="region of interest" description="Disordered" evidence="1">
    <location>
        <begin position="273"/>
        <end position="318"/>
    </location>
</feature>
<feature type="region of interest" description="Disordered" evidence="1">
    <location>
        <begin position="400"/>
        <end position="453"/>
    </location>
</feature>
<feature type="compositionally biased region" description="Low complexity" evidence="1">
    <location>
        <begin position="432"/>
        <end position="446"/>
    </location>
</feature>
<accession>A0ABN9Q4Q2</accession>